<protein>
    <submittedName>
        <fullName evidence="2">Uncharacterized protein</fullName>
    </submittedName>
</protein>
<gene>
    <name evidence="2" type="ORF">FIBSPDRAFT_424910</name>
</gene>
<evidence type="ECO:0000313" key="3">
    <source>
        <dbReference type="Proteomes" id="UP000076532"/>
    </source>
</evidence>
<proteinExistence type="predicted"/>
<feature type="compositionally biased region" description="Polar residues" evidence="1">
    <location>
        <begin position="129"/>
        <end position="139"/>
    </location>
</feature>
<feature type="compositionally biased region" description="Polar residues" evidence="1">
    <location>
        <begin position="71"/>
        <end position="81"/>
    </location>
</feature>
<keyword evidence="3" id="KW-1185">Reference proteome</keyword>
<evidence type="ECO:0000256" key="1">
    <source>
        <dbReference type="SAM" id="MobiDB-lite"/>
    </source>
</evidence>
<reference evidence="2 3" key="1">
    <citation type="journal article" date="2016" name="Mol. Biol. Evol.">
        <title>Comparative Genomics of Early-Diverging Mushroom-Forming Fungi Provides Insights into the Origins of Lignocellulose Decay Capabilities.</title>
        <authorList>
            <person name="Nagy L.G."/>
            <person name="Riley R."/>
            <person name="Tritt A."/>
            <person name="Adam C."/>
            <person name="Daum C."/>
            <person name="Floudas D."/>
            <person name="Sun H."/>
            <person name="Yadav J.S."/>
            <person name="Pangilinan J."/>
            <person name="Larsson K.H."/>
            <person name="Matsuura K."/>
            <person name="Barry K."/>
            <person name="Labutti K."/>
            <person name="Kuo R."/>
            <person name="Ohm R.A."/>
            <person name="Bhattacharya S.S."/>
            <person name="Shirouzu T."/>
            <person name="Yoshinaga Y."/>
            <person name="Martin F.M."/>
            <person name="Grigoriev I.V."/>
            <person name="Hibbett D.S."/>
        </authorList>
    </citation>
    <scope>NUCLEOTIDE SEQUENCE [LARGE SCALE GENOMIC DNA]</scope>
    <source>
        <strain evidence="2 3">CBS 109695</strain>
    </source>
</reference>
<feature type="compositionally biased region" description="Low complexity" evidence="1">
    <location>
        <begin position="187"/>
        <end position="199"/>
    </location>
</feature>
<feature type="region of interest" description="Disordered" evidence="1">
    <location>
        <begin position="1"/>
        <end position="222"/>
    </location>
</feature>
<sequence length="309" mass="32828">MSLHGPLHSKPFTWNGTSTSQTIPLYNTGQSELKNTDSESCQRPLEPALHLSAAPASQSKPRQSAAKLQPNAPTWVTLHTTSSPSPSPPPQHIPDRPAGTKGKRKNASHHSPSASTSKPKPELVRVAIPNNSHTPSQPHSSRKPTSPVPPIPPQDGSLGTVLNQVTRADVPPPTPNDKPSGSRETKQQSSQLQASTSALVATPPPKGILKHAAPPRFRSRPRLLGSAPKHGVRFFIQGKVLGAVPTTDDPRVGIPAQPSYAKAQECRAASYAATQEALFGPGSIDRGEGPKPKLKKVHAFGIAFKWLVC</sequence>
<accession>A0A167UP84</accession>
<evidence type="ECO:0000313" key="2">
    <source>
        <dbReference type="EMBL" id="KZP04145.1"/>
    </source>
</evidence>
<dbReference type="Proteomes" id="UP000076532">
    <property type="component" value="Unassembled WGS sequence"/>
</dbReference>
<organism evidence="2 3">
    <name type="scientific">Athelia psychrophila</name>
    <dbReference type="NCBI Taxonomy" id="1759441"/>
    <lineage>
        <taxon>Eukaryota</taxon>
        <taxon>Fungi</taxon>
        <taxon>Dikarya</taxon>
        <taxon>Basidiomycota</taxon>
        <taxon>Agaricomycotina</taxon>
        <taxon>Agaricomycetes</taxon>
        <taxon>Agaricomycetidae</taxon>
        <taxon>Atheliales</taxon>
        <taxon>Atheliaceae</taxon>
        <taxon>Athelia</taxon>
    </lineage>
</organism>
<dbReference type="AlphaFoldDB" id="A0A167UP84"/>
<feature type="compositionally biased region" description="Polar residues" evidence="1">
    <location>
        <begin position="109"/>
        <end position="118"/>
    </location>
</feature>
<feature type="compositionally biased region" description="Polar residues" evidence="1">
    <location>
        <begin position="12"/>
        <end position="41"/>
    </location>
</feature>
<name>A0A167UP84_9AGAM</name>
<dbReference type="EMBL" id="KV417954">
    <property type="protein sequence ID" value="KZP04145.1"/>
    <property type="molecule type" value="Genomic_DNA"/>
</dbReference>